<organism evidence="2">
    <name type="scientific">hydrothermal vent metagenome</name>
    <dbReference type="NCBI Taxonomy" id="652676"/>
    <lineage>
        <taxon>unclassified sequences</taxon>
        <taxon>metagenomes</taxon>
        <taxon>ecological metagenomes</taxon>
    </lineage>
</organism>
<evidence type="ECO:0000313" key="2">
    <source>
        <dbReference type="EMBL" id="VAX27125.1"/>
    </source>
</evidence>
<gene>
    <name evidence="2" type="ORF">MNBD_IGNAVI01-1336</name>
</gene>
<feature type="domain" description="Inner membrane protein YgaP-like transmembrane" evidence="1">
    <location>
        <begin position="1"/>
        <end position="59"/>
    </location>
</feature>
<dbReference type="EMBL" id="UOGD01000369">
    <property type="protein sequence ID" value="VAX27125.1"/>
    <property type="molecule type" value="Genomic_DNA"/>
</dbReference>
<sequence length="67" mass="7517">MKKNVGSVDRLLRLILAAVIIVWGVYAESWWGLIGLIPLMTGLMNWCPIYAPFKISTIKAGDNKKEI</sequence>
<evidence type="ECO:0000259" key="1">
    <source>
        <dbReference type="Pfam" id="PF11127"/>
    </source>
</evidence>
<protein>
    <recommendedName>
        <fullName evidence="1">Inner membrane protein YgaP-like transmembrane domain-containing protein</fullName>
    </recommendedName>
</protein>
<dbReference type="Pfam" id="PF11127">
    <property type="entry name" value="YgaP-like_TM"/>
    <property type="match status" value="1"/>
</dbReference>
<dbReference type="InterPro" id="IPR021309">
    <property type="entry name" value="YgaP-like_TM"/>
</dbReference>
<reference evidence="2" key="1">
    <citation type="submission" date="2018-06" db="EMBL/GenBank/DDBJ databases">
        <authorList>
            <person name="Zhirakovskaya E."/>
        </authorList>
    </citation>
    <scope>NUCLEOTIDE SEQUENCE</scope>
</reference>
<proteinExistence type="predicted"/>
<dbReference type="AlphaFoldDB" id="A0A3B1D5X1"/>
<name>A0A3B1D5X1_9ZZZZ</name>
<accession>A0A3B1D5X1</accession>